<evidence type="ECO:0000256" key="3">
    <source>
        <dbReference type="ARBA" id="ARBA00022737"/>
    </source>
</evidence>
<dbReference type="Gene3D" id="1.25.40.10">
    <property type="entry name" value="Tetratricopeptide repeat domain"/>
    <property type="match status" value="5"/>
</dbReference>
<dbReference type="FunFam" id="1.25.40.10:FF:001093">
    <property type="entry name" value="Pentatricopeptide repeat-containing protein At2g34400"/>
    <property type="match status" value="1"/>
</dbReference>
<dbReference type="Pfam" id="PF01535">
    <property type="entry name" value="PPR"/>
    <property type="match status" value="3"/>
</dbReference>
<keyword evidence="4 5" id="KW-0472">Membrane</keyword>
<feature type="repeat" description="PPR" evidence="6">
    <location>
        <begin position="616"/>
        <end position="650"/>
    </location>
</feature>
<evidence type="ECO:0000313" key="7">
    <source>
        <dbReference type="EMBL" id="RRT82815.1"/>
    </source>
</evidence>
<name>A0A427B2W7_ENSVE</name>
<protein>
    <recommendedName>
        <fullName evidence="9">Pentatricopeptide repeat-containing protein</fullName>
    </recommendedName>
</protein>
<dbReference type="InterPro" id="IPR046848">
    <property type="entry name" value="E_motif"/>
</dbReference>
<feature type="repeat" description="PPR" evidence="6">
    <location>
        <begin position="313"/>
        <end position="347"/>
    </location>
</feature>
<feature type="repeat" description="PPR" evidence="6">
    <location>
        <begin position="515"/>
        <end position="549"/>
    </location>
</feature>
<evidence type="ECO:0000256" key="4">
    <source>
        <dbReference type="ARBA" id="ARBA00023136"/>
    </source>
</evidence>
<dbReference type="Pfam" id="PF20431">
    <property type="entry name" value="E_motif"/>
    <property type="match status" value="1"/>
</dbReference>
<accession>A0A427B2W7</accession>
<comment type="subcellular location">
    <subcellularLocation>
        <location evidence="1">Membrane</location>
        <topology evidence="1">Multi-pass membrane protein</topology>
    </subcellularLocation>
</comment>
<reference evidence="7 8" key="1">
    <citation type="journal article" date="2014" name="Agronomy (Basel)">
        <title>A Draft Genome Sequence for Ensete ventricosum, the Drought-Tolerant Tree Against Hunger.</title>
        <authorList>
            <person name="Harrison J."/>
            <person name="Moore K.A."/>
            <person name="Paszkiewicz K."/>
            <person name="Jones T."/>
            <person name="Grant M."/>
            <person name="Ambacheew D."/>
            <person name="Muzemil S."/>
            <person name="Studholme D.J."/>
        </authorList>
    </citation>
    <scope>NUCLEOTIDE SEQUENCE [LARGE SCALE GENOMIC DNA]</scope>
</reference>
<dbReference type="Proteomes" id="UP000287651">
    <property type="component" value="Unassembled WGS sequence"/>
</dbReference>
<sequence>MLPYSTCFYFMYDTMKNSYCQTKQKKSLNRAEMLIIGALAGLTASTISFPLEVARKRLMVGSLRGKCPPHMAAALSEVVREEGLMGLYRGWGASCLKPRPHLAVLCLRARGPVPELGLEGGGSPTIGDLNHELRVVVRSGDFIEVSAPQVIPIRALGGVRCLAGGKLAHSKLIVSGFLPDMIVSNRVMIMYTKLGRVGDARTVFDHMPHKNVVSWTIMISAYSRLGLADDSIDSVRLMVSTGLDPNHYTYVGLLLACASAGAIRIGKEIHGRIYRVELGAMSVFVDNSLINFYAKCHMMILARRVFDGATHRSLVSWGSILSGYVHCGENEKALRVFSWATKEGVEVNEFMITSTLSACADLGDPMIGKKLHCVAIKSGYVSDQYVEAGIVDMYANCSKMDLAHQAFSELEEPGLASWAALIGGFTKHDQGEKALVLFKELLLSGFRPNEHIFPTALVACSGTGAVQVGRQIHSLIVKQGFKMSAHIGNAVMEFYAKCGLIKESSKLFEYMEERDIVSWNSMVDCYVKQRDLEGARNCLKNMLVEGVYPDSYTYSGILSLCADVPGLGWGSPTHGRVIKFSLDSHVVVGSALIDMYAKCGRLKYADKIFNRLPFKNLVSWNSILVGYAQHGFGREALDIFRRMQEENVRPNDITFIGVLSACSHVGLVEEGQSHFQNMKDYDITPRIDHFACMVDLFARAGLIKMAYDFIRSMPMEPNKVIWHSLLSGCKTHGDLEIGMYAAKCTLELDPEDIAARVMLSGVCADIGLWDEKAGLREVVNQGSKKVAGSSWI</sequence>
<feature type="repeat" description="PPR" evidence="6">
    <location>
        <begin position="414"/>
        <end position="448"/>
    </location>
</feature>
<evidence type="ECO:0000256" key="2">
    <source>
        <dbReference type="ARBA" id="ARBA00022692"/>
    </source>
</evidence>
<evidence type="ECO:0000313" key="8">
    <source>
        <dbReference type="Proteomes" id="UP000287651"/>
    </source>
</evidence>
<gene>
    <name evidence="7" type="ORF">B296_00014320</name>
</gene>
<dbReference type="PROSITE" id="PS51375">
    <property type="entry name" value="PPR"/>
    <property type="match status" value="6"/>
</dbReference>
<dbReference type="InterPro" id="IPR011990">
    <property type="entry name" value="TPR-like_helical_dom_sf"/>
</dbReference>
<evidence type="ECO:0008006" key="9">
    <source>
        <dbReference type="Google" id="ProtNLM"/>
    </source>
</evidence>
<dbReference type="Pfam" id="PF00153">
    <property type="entry name" value="Mito_carr"/>
    <property type="match status" value="1"/>
</dbReference>
<feature type="repeat" description="PPR" evidence="6">
    <location>
        <begin position="651"/>
        <end position="685"/>
    </location>
</feature>
<keyword evidence="2 5" id="KW-0812">Transmembrane</keyword>
<dbReference type="InterPro" id="IPR018108">
    <property type="entry name" value="MCP_transmembrane"/>
</dbReference>
<dbReference type="SUPFAM" id="SSF103506">
    <property type="entry name" value="Mitochondrial carrier"/>
    <property type="match status" value="1"/>
</dbReference>
<dbReference type="NCBIfam" id="TIGR00756">
    <property type="entry name" value="PPR"/>
    <property type="match status" value="4"/>
</dbReference>
<feature type="repeat" description="PPR" evidence="6">
    <location>
        <begin position="211"/>
        <end position="245"/>
    </location>
</feature>
<dbReference type="Pfam" id="PF13041">
    <property type="entry name" value="PPR_2"/>
    <property type="match status" value="3"/>
</dbReference>
<evidence type="ECO:0000256" key="6">
    <source>
        <dbReference type="PROSITE-ProRule" id="PRU00708"/>
    </source>
</evidence>
<dbReference type="AlphaFoldDB" id="A0A427B2W7"/>
<dbReference type="Gene3D" id="1.50.40.10">
    <property type="entry name" value="Mitochondrial carrier domain"/>
    <property type="match status" value="1"/>
</dbReference>
<keyword evidence="3" id="KW-0677">Repeat</keyword>
<evidence type="ECO:0000256" key="5">
    <source>
        <dbReference type="PROSITE-ProRule" id="PRU00282"/>
    </source>
</evidence>
<dbReference type="EMBL" id="AMZH03000621">
    <property type="protein sequence ID" value="RRT82815.1"/>
    <property type="molecule type" value="Genomic_DNA"/>
</dbReference>
<organism evidence="7 8">
    <name type="scientific">Ensete ventricosum</name>
    <name type="common">Abyssinian banana</name>
    <name type="synonym">Musa ensete</name>
    <dbReference type="NCBI Taxonomy" id="4639"/>
    <lineage>
        <taxon>Eukaryota</taxon>
        <taxon>Viridiplantae</taxon>
        <taxon>Streptophyta</taxon>
        <taxon>Embryophyta</taxon>
        <taxon>Tracheophyta</taxon>
        <taxon>Spermatophyta</taxon>
        <taxon>Magnoliopsida</taxon>
        <taxon>Liliopsida</taxon>
        <taxon>Zingiberales</taxon>
        <taxon>Musaceae</taxon>
        <taxon>Ensete</taxon>
    </lineage>
</organism>
<dbReference type="FunFam" id="1.25.40.10:FF:000073">
    <property type="entry name" value="Pentatricopeptide repeat-containing protein chloroplastic"/>
    <property type="match status" value="1"/>
</dbReference>
<dbReference type="InterPro" id="IPR050421">
    <property type="entry name" value="PPR"/>
</dbReference>
<comment type="caution">
    <text evidence="7">The sequence shown here is derived from an EMBL/GenBank/DDBJ whole genome shotgun (WGS) entry which is preliminary data.</text>
</comment>
<dbReference type="InterPro" id="IPR023395">
    <property type="entry name" value="MCP_dom_sf"/>
</dbReference>
<dbReference type="InterPro" id="IPR002885">
    <property type="entry name" value="PPR_rpt"/>
</dbReference>
<dbReference type="PANTHER" id="PTHR47928:SF207">
    <property type="entry name" value="PENTATRICOPEPTIDE REPEAT-CONTAINING PROTEIN"/>
    <property type="match status" value="1"/>
</dbReference>
<evidence type="ECO:0000256" key="1">
    <source>
        <dbReference type="ARBA" id="ARBA00004141"/>
    </source>
</evidence>
<dbReference type="GO" id="GO:0016020">
    <property type="term" value="C:membrane"/>
    <property type="evidence" value="ECO:0007669"/>
    <property type="project" value="UniProtKB-SubCell"/>
</dbReference>
<proteinExistence type="predicted"/>
<dbReference type="PANTHER" id="PTHR47928">
    <property type="entry name" value="REPEAT-CONTAINING PROTEIN, PUTATIVE-RELATED"/>
    <property type="match status" value="1"/>
</dbReference>
<feature type="repeat" description="Solcar" evidence="5">
    <location>
        <begin position="28"/>
        <end position="115"/>
    </location>
</feature>
<dbReference type="PROSITE" id="PS50920">
    <property type="entry name" value="SOLCAR"/>
    <property type="match status" value="1"/>
</dbReference>